<evidence type="ECO:0000313" key="6">
    <source>
        <dbReference type="EMBL" id="EEE61655.1"/>
    </source>
</evidence>
<dbReference type="GO" id="GO:0046872">
    <property type="term" value="F:metal ion binding"/>
    <property type="evidence" value="ECO:0007669"/>
    <property type="project" value="UniProtKB-KW"/>
</dbReference>
<proteinExistence type="predicted"/>
<reference evidence="6" key="1">
    <citation type="journal article" date="2005" name="PLoS Biol.">
        <title>The genomes of Oryza sativa: a history of duplications.</title>
        <authorList>
            <person name="Yu J."/>
            <person name="Wang J."/>
            <person name="Lin W."/>
            <person name="Li S."/>
            <person name="Li H."/>
            <person name="Zhou J."/>
            <person name="Ni P."/>
            <person name="Dong W."/>
            <person name="Hu S."/>
            <person name="Zeng C."/>
            <person name="Zhang J."/>
            <person name="Zhang Y."/>
            <person name="Li R."/>
            <person name="Xu Z."/>
            <person name="Li S."/>
            <person name="Li X."/>
            <person name="Zheng H."/>
            <person name="Cong L."/>
            <person name="Lin L."/>
            <person name="Yin J."/>
            <person name="Geng J."/>
            <person name="Li G."/>
            <person name="Shi J."/>
            <person name="Liu J."/>
            <person name="Lv H."/>
            <person name="Li J."/>
            <person name="Wang J."/>
            <person name="Deng Y."/>
            <person name="Ran L."/>
            <person name="Shi X."/>
            <person name="Wang X."/>
            <person name="Wu Q."/>
            <person name="Li C."/>
            <person name="Ren X."/>
            <person name="Wang J."/>
            <person name="Wang X."/>
            <person name="Li D."/>
            <person name="Liu D."/>
            <person name="Zhang X."/>
            <person name="Ji Z."/>
            <person name="Zhao W."/>
            <person name="Sun Y."/>
            <person name="Zhang Z."/>
            <person name="Bao J."/>
            <person name="Han Y."/>
            <person name="Dong L."/>
            <person name="Ji J."/>
            <person name="Chen P."/>
            <person name="Wu S."/>
            <person name="Liu J."/>
            <person name="Xiao Y."/>
            <person name="Bu D."/>
            <person name="Tan J."/>
            <person name="Yang L."/>
            <person name="Ye C."/>
            <person name="Zhang J."/>
            <person name="Xu J."/>
            <person name="Zhou Y."/>
            <person name="Yu Y."/>
            <person name="Zhang B."/>
            <person name="Zhuang S."/>
            <person name="Wei H."/>
            <person name="Liu B."/>
            <person name="Lei M."/>
            <person name="Yu H."/>
            <person name="Li Y."/>
            <person name="Xu H."/>
            <person name="Wei S."/>
            <person name="He X."/>
            <person name="Fang L."/>
            <person name="Zhang Z."/>
            <person name="Zhang Y."/>
            <person name="Huang X."/>
            <person name="Su Z."/>
            <person name="Tong W."/>
            <person name="Li J."/>
            <person name="Tong Z."/>
            <person name="Li S."/>
            <person name="Ye J."/>
            <person name="Wang L."/>
            <person name="Fang L."/>
            <person name="Lei T."/>
            <person name="Chen C."/>
            <person name="Chen H."/>
            <person name="Xu Z."/>
            <person name="Li H."/>
            <person name="Huang H."/>
            <person name="Zhang F."/>
            <person name="Xu H."/>
            <person name="Li N."/>
            <person name="Zhao C."/>
            <person name="Li S."/>
            <person name="Dong L."/>
            <person name="Huang Y."/>
            <person name="Li L."/>
            <person name="Xi Y."/>
            <person name="Qi Q."/>
            <person name="Li W."/>
            <person name="Zhang B."/>
            <person name="Hu W."/>
            <person name="Zhang Y."/>
            <person name="Tian X."/>
            <person name="Jiao Y."/>
            <person name="Liang X."/>
            <person name="Jin J."/>
            <person name="Gao L."/>
            <person name="Zheng W."/>
            <person name="Hao B."/>
            <person name="Liu S."/>
            <person name="Wang W."/>
            <person name="Yuan L."/>
            <person name="Cao M."/>
            <person name="McDermott J."/>
            <person name="Samudrala R."/>
            <person name="Wang J."/>
            <person name="Wong G.K."/>
            <person name="Yang H."/>
        </authorList>
    </citation>
    <scope>NUCLEOTIDE SEQUENCE [LARGE SCALE GENOMIC DNA]</scope>
</reference>
<dbReference type="PANTHER" id="PTHR47851">
    <property type="entry name" value="OS06G0588700 PROTEIN-RELATED"/>
    <property type="match status" value="1"/>
</dbReference>
<evidence type="ECO:0000259" key="5">
    <source>
        <dbReference type="Pfam" id="PF13359"/>
    </source>
</evidence>
<evidence type="ECO:0008006" key="7">
    <source>
        <dbReference type="Google" id="ProtNLM"/>
    </source>
</evidence>
<dbReference type="Proteomes" id="UP000007752">
    <property type="component" value="Chromosome 4"/>
</dbReference>
<feature type="domain" description="Myb/SANT-like" evidence="4">
    <location>
        <begin position="16"/>
        <end position="110"/>
    </location>
</feature>
<dbReference type="InterPro" id="IPR027806">
    <property type="entry name" value="HARBI1_dom"/>
</dbReference>
<dbReference type="PANTHER" id="PTHR47851:SF1">
    <property type="entry name" value="OS06G0588700 PROTEIN"/>
    <property type="match status" value="1"/>
</dbReference>
<dbReference type="EMBL" id="CM000141">
    <property type="protein sequence ID" value="EEE61655.1"/>
    <property type="molecule type" value="Genomic_DNA"/>
</dbReference>
<evidence type="ECO:0000259" key="4">
    <source>
        <dbReference type="Pfam" id="PF12776"/>
    </source>
</evidence>
<feature type="region of interest" description="Disordered" evidence="3">
    <location>
        <begin position="114"/>
        <end position="161"/>
    </location>
</feature>
<accession>B9FCF0</accession>
<evidence type="ECO:0000256" key="3">
    <source>
        <dbReference type="SAM" id="MobiDB-lite"/>
    </source>
</evidence>
<dbReference type="Pfam" id="PF13359">
    <property type="entry name" value="DDE_Tnp_4"/>
    <property type="match status" value="1"/>
</dbReference>
<dbReference type="Pfam" id="PF12776">
    <property type="entry name" value="Myb_DNA-bind_3"/>
    <property type="match status" value="1"/>
</dbReference>
<name>B9FCF0_ORYSJ</name>
<protein>
    <recommendedName>
        <fullName evidence="7">Myb/SANT-like domain-containing protein</fullName>
    </recommendedName>
</protein>
<dbReference type="AlphaFoldDB" id="B9FCF0"/>
<organism evidence="6">
    <name type="scientific">Oryza sativa subsp. japonica</name>
    <name type="common">Rice</name>
    <dbReference type="NCBI Taxonomy" id="39947"/>
    <lineage>
        <taxon>Eukaryota</taxon>
        <taxon>Viridiplantae</taxon>
        <taxon>Streptophyta</taxon>
        <taxon>Embryophyta</taxon>
        <taxon>Tracheophyta</taxon>
        <taxon>Spermatophyta</taxon>
        <taxon>Magnoliopsida</taxon>
        <taxon>Liliopsida</taxon>
        <taxon>Poales</taxon>
        <taxon>Poaceae</taxon>
        <taxon>BOP clade</taxon>
        <taxon>Oryzoideae</taxon>
        <taxon>Oryzeae</taxon>
        <taxon>Oryzinae</taxon>
        <taxon>Oryza</taxon>
        <taxon>Oryza sativa</taxon>
    </lineage>
</organism>
<reference evidence="6" key="2">
    <citation type="submission" date="2008-12" db="EMBL/GenBank/DDBJ databases">
        <title>Improved gene annotation of the rice (Oryza sativa) genomes.</title>
        <authorList>
            <person name="Wang J."/>
            <person name="Li R."/>
            <person name="Fan W."/>
            <person name="Huang Q."/>
            <person name="Zhang J."/>
            <person name="Zhou Y."/>
            <person name="Hu Y."/>
            <person name="Zi S."/>
            <person name="Li J."/>
            <person name="Ni P."/>
            <person name="Zheng H."/>
            <person name="Zhang Y."/>
            <person name="Zhao M."/>
            <person name="Hao Q."/>
            <person name="McDermott J."/>
            <person name="Samudrala R."/>
            <person name="Kristiansen K."/>
            <person name="Wong G.K.-S."/>
        </authorList>
    </citation>
    <scope>NUCLEOTIDE SEQUENCE</scope>
</reference>
<keyword evidence="2" id="KW-0479">Metal-binding</keyword>
<evidence type="ECO:0000256" key="2">
    <source>
        <dbReference type="ARBA" id="ARBA00022723"/>
    </source>
</evidence>
<evidence type="ECO:0000256" key="1">
    <source>
        <dbReference type="ARBA" id="ARBA00001968"/>
    </source>
</evidence>
<comment type="cofactor">
    <cofactor evidence="1">
        <name>a divalent metal cation</name>
        <dbReference type="ChEBI" id="CHEBI:60240"/>
    </cofactor>
</comment>
<feature type="domain" description="DDE Tnp4" evidence="5">
    <location>
        <begin position="360"/>
        <end position="486"/>
    </location>
</feature>
<dbReference type="InterPro" id="IPR024752">
    <property type="entry name" value="Myb/SANT-like_dom"/>
</dbReference>
<feature type="compositionally biased region" description="Polar residues" evidence="3">
    <location>
        <begin position="114"/>
        <end position="124"/>
    </location>
</feature>
<feature type="compositionally biased region" description="Acidic residues" evidence="3">
    <location>
        <begin position="128"/>
        <end position="142"/>
    </location>
</feature>
<gene>
    <name evidence="6" type="ORF">OsJ_16107</name>
</gene>
<sequence length="493" mass="55990">MAATVVEENQGANNAEWTDENTRIVCELFAEQVRIGNRSNTHLNKVGYDNVIAKFEEKTGLRYQKLQFKNKWSKLRNEYNLWKKLIARETGLGWDQARATIVASDDWWARAKKSSTQPSSTINVDTEAVNEGDDDDSNDDDFSPPPKRGKAAAGKEAKKPKTSGGYWFYEQMSRFVDNQEKSAASVESLVRREDTSGCAIKDVMALVKECGAVFGTKEHFIATEIFTKKSEREMFMTLDNSEERFAWLTMKHESKMANETDGNETFSESDGTDLHEDDEVSIQSVIRHHQALEANLFSAACLLGQYYMTYYDKNKPRTSVLSGYAWVQETLRTPGESHHMFRMNTDLFYKLHDLLCIGAIDGTHITANPPREDYVRYIGRSKSPTQNVMAAVDFDMRFTYSSIGQPGSMHDTSVLYHVLDVDKDIFPHPPQGKYYLVDAGYPNRPGYMAPYKGQRYHIPEWRRGPPPSGEQEYSNQCHSSACNVVEAPLVCGR</sequence>